<feature type="compositionally biased region" description="Basic residues" evidence="3">
    <location>
        <begin position="1"/>
        <end position="12"/>
    </location>
</feature>
<dbReference type="InterPro" id="IPR013096">
    <property type="entry name" value="Cupin_2"/>
</dbReference>
<dbReference type="SUPFAM" id="SSF51182">
    <property type="entry name" value="RmlC-like cupins"/>
    <property type="match status" value="1"/>
</dbReference>
<evidence type="ECO:0000313" key="5">
    <source>
        <dbReference type="EMBL" id="MXN18624.1"/>
    </source>
</evidence>
<keyword evidence="2" id="KW-0560">Oxidoreductase</keyword>
<keyword evidence="6" id="KW-1185">Reference proteome</keyword>
<dbReference type="InterPro" id="IPR014710">
    <property type="entry name" value="RmlC-like_jellyroll"/>
</dbReference>
<accession>A0A6L7G2M8</accession>
<evidence type="ECO:0000259" key="4">
    <source>
        <dbReference type="Pfam" id="PF07883"/>
    </source>
</evidence>
<organism evidence="5 6">
    <name type="scientific">Pseudooceanicola albus</name>
    <dbReference type="NCBI Taxonomy" id="2692189"/>
    <lineage>
        <taxon>Bacteria</taxon>
        <taxon>Pseudomonadati</taxon>
        <taxon>Pseudomonadota</taxon>
        <taxon>Alphaproteobacteria</taxon>
        <taxon>Rhodobacterales</taxon>
        <taxon>Paracoccaceae</taxon>
        <taxon>Pseudooceanicola</taxon>
    </lineage>
</organism>
<dbReference type="EMBL" id="WUMU01000014">
    <property type="protein sequence ID" value="MXN18624.1"/>
    <property type="molecule type" value="Genomic_DNA"/>
</dbReference>
<evidence type="ECO:0000313" key="6">
    <source>
        <dbReference type="Proteomes" id="UP000477911"/>
    </source>
</evidence>
<comment type="caution">
    <text evidence="5">The sequence shown here is derived from an EMBL/GenBank/DDBJ whole genome shotgun (WGS) entry which is preliminary data.</text>
</comment>
<dbReference type="AlphaFoldDB" id="A0A6L7G2M8"/>
<gene>
    <name evidence="5" type="ORF">GR170_12310</name>
</gene>
<dbReference type="Proteomes" id="UP000477911">
    <property type="component" value="Unassembled WGS sequence"/>
</dbReference>
<reference evidence="5 6" key="1">
    <citation type="submission" date="2019-12" db="EMBL/GenBank/DDBJ databases">
        <authorList>
            <person name="Li M."/>
        </authorList>
    </citation>
    <scope>NUCLEOTIDE SEQUENCE [LARGE SCALE GENOMIC DNA]</scope>
    <source>
        <strain evidence="5 6">GBMRC 2024</strain>
    </source>
</reference>
<dbReference type="GO" id="GO:0051213">
    <property type="term" value="F:dioxygenase activity"/>
    <property type="evidence" value="ECO:0007669"/>
    <property type="project" value="UniProtKB-KW"/>
</dbReference>
<name>A0A6L7G2M8_9RHOB</name>
<protein>
    <submittedName>
        <fullName evidence="5">Cupin domain-containing protein</fullName>
    </submittedName>
</protein>
<dbReference type="PANTHER" id="PTHR41517:SF1">
    <property type="entry name" value="CUPIN"/>
    <property type="match status" value="1"/>
</dbReference>
<evidence type="ECO:0000256" key="1">
    <source>
        <dbReference type="ARBA" id="ARBA00022964"/>
    </source>
</evidence>
<evidence type="ECO:0000256" key="2">
    <source>
        <dbReference type="ARBA" id="ARBA00023002"/>
    </source>
</evidence>
<feature type="region of interest" description="Disordered" evidence="3">
    <location>
        <begin position="1"/>
        <end position="29"/>
    </location>
</feature>
<proteinExistence type="predicted"/>
<dbReference type="InterPro" id="IPR011051">
    <property type="entry name" value="RmlC_Cupin_sf"/>
</dbReference>
<feature type="domain" description="Cupin type-2" evidence="4">
    <location>
        <begin position="135"/>
        <end position="174"/>
    </location>
</feature>
<sequence length="339" mass="36811">MGRSRPSGRRRPGSAGCLPARRCHPRPRRPLMTMNDMAEMPVQLPTDPKTGAEARGRYFNSGNAFNIKLPPVPPRILREEPAQALAKSATGWVLCDLSAELDCPFPATTPLMLARYATVLAGESLDTTFTCTASIWYVIEGTATIHVGEETAILGKGDVFLLPGGVESRIEATATSVFWAVGNDPQLAFEKAAPITGPEAATAFVHYPAAEITHQLDVVYNRDANETTSGHALIFSAEQTEASRNIAPTLTLSLNTLKPHSFQPPHRHNSAALTLAVAGDPAYSMVDDLKCDWSPWATLLTPPTAKHSHHNDGDTRAEFLIVQDGGFYYHGRTMGFEFF</sequence>
<dbReference type="InterPro" id="IPR047183">
    <property type="entry name" value="GDO-like"/>
</dbReference>
<dbReference type="PANTHER" id="PTHR41517">
    <property type="entry name" value="1,2-DIOXYGENASE PROTEIN-RELATED"/>
    <property type="match status" value="1"/>
</dbReference>
<dbReference type="Gene3D" id="2.60.120.10">
    <property type="entry name" value="Jelly Rolls"/>
    <property type="match status" value="2"/>
</dbReference>
<dbReference type="Pfam" id="PF07883">
    <property type="entry name" value="Cupin_2"/>
    <property type="match status" value="1"/>
</dbReference>
<evidence type="ECO:0000256" key="3">
    <source>
        <dbReference type="SAM" id="MobiDB-lite"/>
    </source>
</evidence>
<keyword evidence="1" id="KW-0223">Dioxygenase</keyword>